<proteinExistence type="predicted"/>
<keyword evidence="3" id="KW-1185">Reference proteome</keyword>
<protein>
    <submittedName>
        <fullName evidence="2">Uncharacterized protein</fullName>
    </submittedName>
</protein>
<organism evidence="2 3">
    <name type="scientific">Tetrabaena socialis</name>
    <dbReference type="NCBI Taxonomy" id="47790"/>
    <lineage>
        <taxon>Eukaryota</taxon>
        <taxon>Viridiplantae</taxon>
        <taxon>Chlorophyta</taxon>
        <taxon>core chlorophytes</taxon>
        <taxon>Chlorophyceae</taxon>
        <taxon>CS clade</taxon>
        <taxon>Chlamydomonadales</taxon>
        <taxon>Tetrabaenaceae</taxon>
        <taxon>Tetrabaena</taxon>
    </lineage>
</organism>
<gene>
    <name evidence="2" type="ORF">TSOC_013227</name>
</gene>
<comment type="caution">
    <text evidence="2">The sequence shown here is derived from an EMBL/GenBank/DDBJ whole genome shotgun (WGS) entry which is preliminary data.</text>
</comment>
<dbReference type="AlphaFoldDB" id="A0A2J7ZKY4"/>
<evidence type="ECO:0000256" key="1">
    <source>
        <dbReference type="SAM" id="MobiDB-lite"/>
    </source>
</evidence>
<sequence>MRIVAGAGGLNRLTGAGGGGGLSGGSSHTGAASSVGEGLTTQAGNENTDLDQLDAVGTTYNPCFMARNFSGNMLCVMATNEQPVRRSRELLQLPVAAAGYSAQALGASAYSVSQVSTSAGLLADIYRSTATAFYEAVPYLGTFVLNNITSANTTVLETRTSALGLAGALPGNATAPGGSGGRIKARYVRAAGFLRMPSAAAPGSRTLRTWYVRVRDMASQALTITLGNVTLRNGVEFPSVSCTDTLTEVTLPPGYVPAVVMLRSQRTDVAGEFAVSLLDPAAGGAETRVDGSMWFQAV</sequence>
<feature type="region of interest" description="Disordered" evidence="1">
    <location>
        <begin position="20"/>
        <end position="47"/>
    </location>
</feature>
<feature type="compositionally biased region" description="Low complexity" evidence="1">
    <location>
        <begin position="25"/>
        <end position="36"/>
    </location>
</feature>
<reference evidence="2 3" key="1">
    <citation type="journal article" date="2017" name="Mol. Biol. Evol.">
        <title>The 4-celled Tetrabaena socialis nuclear genome reveals the essential components for genetic control of cell number at the origin of multicellularity in the volvocine lineage.</title>
        <authorList>
            <person name="Featherston J."/>
            <person name="Arakaki Y."/>
            <person name="Hanschen E.R."/>
            <person name="Ferris P.J."/>
            <person name="Michod R.E."/>
            <person name="Olson B.J.S.C."/>
            <person name="Nozaki H."/>
            <person name="Durand P.M."/>
        </authorList>
    </citation>
    <scope>NUCLEOTIDE SEQUENCE [LARGE SCALE GENOMIC DNA]</scope>
    <source>
        <strain evidence="2 3">NIES-571</strain>
    </source>
</reference>
<accession>A0A2J7ZKY4</accession>
<dbReference type="Proteomes" id="UP000236333">
    <property type="component" value="Unassembled WGS sequence"/>
</dbReference>
<evidence type="ECO:0000313" key="3">
    <source>
        <dbReference type="Proteomes" id="UP000236333"/>
    </source>
</evidence>
<name>A0A2J7ZKY4_9CHLO</name>
<dbReference type="EMBL" id="PGGS01001095">
    <property type="protein sequence ID" value="PNH00922.1"/>
    <property type="molecule type" value="Genomic_DNA"/>
</dbReference>
<evidence type="ECO:0000313" key="2">
    <source>
        <dbReference type="EMBL" id="PNH00922.1"/>
    </source>
</evidence>